<evidence type="ECO:0000256" key="1">
    <source>
        <dbReference type="ARBA" id="ARBA00004651"/>
    </source>
</evidence>
<dbReference type="RefSeq" id="WP_307240322.1">
    <property type="nucleotide sequence ID" value="NZ_JAUSQZ010000001.1"/>
</dbReference>
<feature type="transmembrane region" description="Helical" evidence="6">
    <location>
        <begin position="341"/>
        <end position="362"/>
    </location>
</feature>
<feature type="transmembrane region" description="Helical" evidence="6">
    <location>
        <begin position="302"/>
        <end position="321"/>
    </location>
</feature>
<feature type="transmembrane region" description="Helical" evidence="6">
    <location>
        <begin position="246"/>
        <end position="272"/>
    </location>
</feature>
<evidence type="ECO:0000259" key="7">
    <source>
        <dbReference type="Pfam" id="PF02687"/>
    </source>
</evidence>
<evidence type="ECO:0000256" key="4">
    <source>
        <dbReference type="ARBA" id="ARBA00022989"/>
    </source>
</evidence>
<protein>
    <submittedName>
        <fullName evidence="8">ABC transport system permease protein</fullName>
    </submittedName>
</protein>
<dbReference type="EMBL" id="JAUSQZ010000001">
    <property type="protein sequence ID" value="MDP9825980.1"/>
    <property type="molecule type" value="Genomic_DNA"/>
</dbReference>
<dbReference type="InterPro" id="IPR038766">
    <property type="entry name" value="Membrane_comp_ABC_pdt"/>
</dbReference>
<feature type="transmembrane region" description="Helical" evidence="6">
    <location>
        <begin position="395"/>
        <end position="412"/>
    </location>
</feature>
<dbReference type="PANTHER" id="PTHR30287">
    <property type="entry name" value="MEMBRANE COMPONENT OF PREDICTED ABC SUPERFAMILY METABOLITE UPTAKE TRANSPORTER"/>
    <property type="match status" value="1"/>
</dbReference>
<keyword evidence="4 6" id="KW-1133">Transmembrane helix</keyword>
<keyword evidence="9" id="KW-1185">Reference proteome</keyword>
<evidence type="ECO:0000256" key="2">
    <source>
        <dbReference type="ARBA" id="ARBA00022475"/>
    </source>
</evidence>
<comment type="caution">
    <text evidence="8">The sequence shown here is derived from an EMBL/GenBank/DDBJ whole genome shotgun (WGS) entry which is preliminary data.</text>
</comment>
<feature type="domain" description="ABC3 transporter permease C-terminal" evidence="7">
    <location>
        <begin position="253"/>
        <end position="373"/>
    </location>
</feature>
<proteinExistence type="predicted"/>
<sequence length="817" mass="82638">MFYVARKMARRRIASLVAVTSAVVGGAALITATGVLGESGFRSHAPVTRLAGADILIGADQTFRQDAGEAFPLPERASLPGHLVAELNNQPGVVTAAGDVSFPAAVLTPGGQPVSVQDASVAGHGWSITAFVGPTTGTAPSGAGQIGVGQALAEATGLGIGDTTRVVADGVTRSVRVTSVVSGNDAGIYFADSEVAAPDLVALKVASGEVGPTVDALRATYPDLTVAGGDERGDVLDPELGAARTLLTVLAGSMAGITLVLVGFVVAGALGVSIDNQRRELALLRAVGATPRQIRRLAAGQATVAAVVALVPGLALGYLLADQAGRMLVGLGMLPDDLPLSYSPLPALGTAALLLLTVQVAARGAAWRVSRRPATEAVAESRTEAPAPGRVRNGAGLLLIVAGTGLAVMPLVSRSVVAISGSALAGIIASIGLALAGPTQLHRLTARLPRPSSPTGWLAVSNLHGYSRRFAGAVTTLGIAVVFVTTYAFTQTSLMRAQSDDTRTGTTAQYSLSAPALGGLPGGVLGEVRSLDGVRGAAEVRNTTLLRRYSMLGDDEVESSSALVLGAGASSVLDLGVTDGTLDDLTGDTIAAGASTRLEVGDEATLYLGDGTPATARVVAVYDRDLGFGPLVASPDLVAGHLTNGLVTSVLVSTSSPDALSAYVSTHPGLVLTDPDATSTGPRGIPADVWINLAAIGVLLGYLLLGIANKLVAATTARRAEFATLRLNGSTVRQIRAMTRREAGLITVTAVTAGLGLAALPMLFLGLGLLGRPYPAGPVWLVPVTVAVVALIGFTSIELATRHALRLPPAEALAERD</sequence>
<feature type="transmembrane region" description="Helical" evidence="6">
    <location>
        <begin position="779"/>
        <end position="797"/>
    </location>
</feature>
<evidence type="ECO:0000313" key="9">
    <source>
        <dbReference type="Proteomes" id="UP001235712"/>
    </source>
</evidence>
<comment type="subcellular location">
    <subcellularLocation>
        <location evidence="1">Cell membrane</location>
        <topology evidence="1">Multi-pass membrane protein</topology>
    </subcellularLocation>
</comment>
<name>A0ABT9P1L7_9ACTN</name>
<evidence type="ECO:0000256" key="6">
    <source>
        <dbReference type="SAM" id="Phobius"/>
    </source>
</evidence>
<feature type="transmembrane region" description="Helical" evidence="6">
    <location>
        <begin position="470"/>
        <end position="489"/>
    </location>
</feature>
<evidence type="ECO:0000256" key="5">
    <source>
        <dbReference type="ARBA" id="ARBA00023136"/>
    </source>
</evidence>
<keyword evidence="3 6" id="KW-0812">Transmembrane</keyword>
<feature type="domain" description="ABC3 transporter permease C-terminal" evidence="7">
    <location>
        <begin position="696"/>
        <end position="809"/>
    </location>
</feature>
<dbReference type="Pfam" id="PF02687">
    <property type="entry name" value="FtsX"/>
    <property type="match status" value="2"/>
</dbReference>
<feature type="transmembrane region" description="Helical" evidence="6">
    <location>
        <begin position="689"/>
        <end position="709"/>
    </location>
</feature>
<evidence type="ECO:0000313" key="8">
    <source>
        <dbReference type="EMBL" id="MDP9825980.1"/>
    </source>
</evidence>
<keyword evidence="2" id="KW-1003">Cell membrane</keyword>
<reference evidence="8 9" key="1">
    <citation type="submission" date="2023-07" db="EMBL/GenBank/DDBJ databases">
        <title>Sequencing the genomes of 1000 actinobacteria strains.</title>
        <authorList>
            <person name="Klenk H.-P."/>
        </authorList>
    </citation>
    <scope>NUCLEOTIDE SEQUENCE [LARGE SCALE GENOMIC DNA]</scope>
    <source>
        <strain evidence="8 9">DSM 44388</strain>
    </source>
</reference>
<evidence type="ECO:0000256" key="3">
    <source>
        <dbReference type="ARBA" id="ARBA00022692"/>
    </source>
</evidence>
<dbReference type="Proteomes" id="UP001235712">
    <property type="component" value="Unassembled WGS sequence"/>
</dbReference>
<accession>A0ABT9P1L7</accession>
<keyword evidence="5 6" id="KW-0472">Membrane</keyword>
<dbReference type="InterPro" id="IPR003838">
    <property type="entry name" value="ABC3_permease_C"/>
</dbReference>
<dbReference type="PANTHER" id="PTHR30287:SF1">
    <property type="entry name" value="INNER MEMBRANE PROTEIN"/>
    <property type="match status" value="1"/>
</dbReference>
<feature type="transmembrane region" description="Helical" evidence="6">
    <location>
        <begin position="418"/>
        <end position="437"/>
    </location>
</feature>
<feature type="transmembrane region" description="Helical" evidence="6">
    <location>
        <begin position="743"/>
        <end position="767"/>
    </location>
</feature>
<gene>
    <name evidence="8" type="ORF">J2S57_001729</name>
</gene>
<organism evidence="8 9">
    <name type="scientific">Kineosporia succinea</name>
    <dbReference type="NCBI Taxonomy" id="84632"/>
    <lineage>
        <taxon>Bacteria</taxon>
        <taxon>Bacillati</taxon>
        <taxon>Actinomycetota</taxon>
        <taxon>Actinomycetes</taxon>
        <taxon>Kineosporiales</taxon>
        <taxon>Kineosporiaceae</taxon>
        <taxon>Kineosporia</taxon>
    </lineage>
</organism>